<dbReference type="CDD" id="cd09281">
    <property type="entry name" value="UPF0066"/>
    <property type="match status" value="1"/>
</dbReference>
<evidence type="ECO:0000256" key="2">
    <source>
        <dbReference type="ARBA" id="ARBA00033753"/>
    </source>
</evidence>
<evidence type="ECO:0000256" key="1">
    <source>
        <dbReference type="ARBA" id="ARBA00022691"/>
    </source>
</evidence>
<dbReference type="Proteomes" id="UP000248924">
    <property type="component" value="Unassembled WGS sequence"/>
</dbReference>
<organism evidence="4 5">
    <name type="scientific">Micromonospora craterilacus</name>
    <dbReference type="NCBI Taxonomy" id="1655439"/>
    <lineage>
        <taxon>Bacteria</taxon>
        <taxon>Bacillati</taxon>
        <taxon>Actinomycetota</taxon>
        <taxon>Actinomycetes</taxon>
        <taxon>Micromonosporales</taxon>
        <taxon>Micromonosporaceae</taxon>
        <taxon>Micromonospora</taxon>
    </lineage>
</organism>
<sequence>MHFVVQPIGTVRNSRTDIAATDHWGRVRSTITVDPRFGEDCLLGLADFSHVDVFFVFDRATERPNYQPRPPRGRADLPPVGVFADRGPHRPNRMGMTTCAITSVNGRVLEVLGLDAATGTPVIDLKPTMIEFQPTNVRQPEWVTRLMAKYFLP</sequence>
<dbReference type="EMBL" id="POTY01000033">
    <property type="protein sequence ID" value="PZG21160.1"/>
    <property type="molecule type" value="Genomic_DNA"/>
</dbReference>
<dbReference type="Gene3D" id="2.40.30.70">
    <property type="entry name" value="YaeB-like"/>
    <property type="match status" value="1"/>
</dbReference>
<dbReference type="InterPro" id="IPR036414">
    <property type="entry name" value="YaeB_N_sf"/>
</dbReference>
<evidence type="ECO:0000313" key="4">
    <source>
        <dbReference type="EMBL" id="PZG21160.1"/>
    </source>
</evidence>
<dbReference type="PANTHER" id="PTHR12818:SF0">
    <property type="entry name" value="TRNA (ADENINE(37)-N6)-METHYLTRANSFERASE"/>
    <property type="match status" value="1"/>
</dbReference>
<dbReference type="OrthoDB" id="9804309at2"/>
<comment type="caution">
    <text evidence="4">The sequence shown here is derived from an EMBL/GenBank/DDBJ whole genome shotgun (WGS) entry which is preliminary data.</text>
</comment>
<dbReference type="SUPFAM" id="SSF118196">
    <property type="entry name" value="YaeB-like"/>
    <property type="match status" value="1"/>
</dbReference>
<accession>A0A2W2F6B1</accession>
<keyword evidence="1" id="KW-0949">S-adenosyl-L-methionine</keyword>
<dbReference type="PROSITE" id="PS51668">
    <property type="entry name" value="TSAA_2"/>
    <property type="match status" value="1"/>
</dbReference>
<reference evidence="4 5" key="1">
    <citation type="submission" date="2018-01" db="EMBL/GenBank/DDBJ databases">
        <title>Draft genome sequence of Jishengella sp. NA12.</title>
        <authorList>
            <person name="Sahin N."/>
            <person name="Ay H."/>
            <person name="Saygin H."/>
        </authorList>
    </citation>
    <scope>NUCLEOTIDE SEQUENCE [LARGE SCALE GENOMIC DNA]</scope>
    <source>
        <strain evidence="4 5">NA12</strain>
    </source>
</reference>
<dbReference type="Pfam" id="PF01980">
    <property type="entry name" value="TrmO_N"/>
    <property type="match status" value="1"/>
</dbReference>
<keyword evidence="5" id="KW-1185">Reference proteome</keyword>
<dbReference type="InterPro" id="IPR023370">
    <property type="entry name" value="TrmO-like_N"/>
</dbReference>
<proteinExistence type="inferred from homology"/>
<feature type="domain" description="TsaA-like" evidence="3">
    <location>
        <begin position="5"/>
        <end position="137"/>
    </location>
</feature>
<dbReference type="InterPro" id="IPR036413">
    <property type="entry name" value="YaeB-like_sf"/>
</dbReference>
<evidence type="ECO:0000313" key="5">
    <source>
        <dbReference type="Proteomes" id="UP000248924"/>
    </source>
</evidence>
<dbReference type="InterPro" id="IPR040372">
    <property type="entry name" value="YaeB-like"/>
</dbReference>
<comment type="similarity">
    <text evidence="2">Belongs to the tRNA methyltransferase O family.</text>
</comment>
<name>A0A2W2F6B1_9ACTN</name>
<gene>
    <name evidence="4" type="ORF">C1I95_08055</name>
</gene>
<protein>
    <submittedName>
        <fullName evidence="4">Transcriptional regulator</fullName>
    </submittedName>
</protein>
<dbReference type="AlphaFoldDB" id="A0A2W2F6B1"/>
<evidence type="ECO:0000259" key="3">
    <source>
        <dbReference type="PROSITE" id="PS51668"/>
    </source>
</evidence>
<dbReference type="PANTHER" id="PTHR12818">
    <property type="entry name" value="TRNA (ADENINE(37)-N6)-METHYLTRANSFERASE"/>
    <property type="match status" value="1"/>
</dbReference>
<dbReference type="RefSeq" id="WP_111213151.1">
    <property type="nucleotide sequence ID" value="NZ_POTY01000033.1"/>
</dbReference>